<feature type="transmembrane region" description="Helical" evidence="6">
    <location>
        <begin position="149"/>
        <end position="167"/>
    </location>
</feature>
<dbReference type="RefSeq" id="WP_011477538.1">
    <property type="nucleotide sequence ID" value="NZ_LAOJ01000001.1"/>
</dbReference>
<protein>
    <submittedName>
        <fullName evidence="7">Disulfide bond formation DsbB family protein</fullName>
    </submittedName>
</protein>
<dbReference type="EMBL" id="LAOJ01000001">
    <property type="protein sequence ID" value="KJV91560.1"/>
    <property type="molecule type" value="Genomic_DNA"/>
</dbReference>
<dbReference type="GO" id="GO:0006457">
    <property type="term" value="P:protein folding"/>
    <property type="evidence" value="ECO:0007669"/>
    <property type="project" value="InterPro"/>
</dbReference>
<evidence type="ECO:0000313" key="8">
    <source>
        <dbReference type="Proteomes" id="UP000033689"/>
    </source>
</evidence>
<dbReference type="InterPro" id="IPR023380">
    <property type="entry name" value="DsbB-like_sf"/>
</dbReference>
<evidence type="ECO:0000256" key="2">
    <source>
        <dbReference type="ARBA" id="ARBA00022475"/>
    </source>
</evidence>
<accession>A0A0F3QG71</accession>
<evidence type="ECO:0000256" key="1">
    <source>
        <dbReference type="ARBA" id="ARBA00004651"/>
    </source>
</evidence>
<feature type="transmembrane region" description="Helical" evidence="6">
    <location>
        <begin position="74"/>
        <end position="92"/>
    </location>
</feature>
<comment type="caution">
    <text evidence="7">The sequence shown here is derived from an EMBL/GenBank/DDBJ whole genome shotgun (WGS) entry which is preliminary data.</text>
</comment>
<dbReference type="PATRIC" id="fig|1359194.3.peg.165"/>
<dbReference type="PANTHER" id="PTHR36570:SF3">
    <property type="entry name" value="DISULFIDE BOND FORMATION PROTEIN B"/>
    <property type="match status" value="1"/>
</dbReference>
<evidence type="ECO:0000256" key="6">
    <source>
        <dbReference type="SAM" id="Phobius"/>
    </source>
</evidence>
<evidence type="ECO:0000256" key="5">
    <source>
        <dbReference type="ARBA" id="ARBA00023136"/>
    </source>
</evidence>
<evidence type="ECO:0000256" key="4">
    <source>
        <dbReference type="ARBA" id="ARBA00022989"/>
    </source>
</evidence>
<dbReference type="Gene3D" id="1.20.1550.10">
    <property type="entry name" value="DsbB-like"/>
    <property type="match status" value="1"/>
</dbReference>
<proteinExistence type="predicted"/>
<dbReference type="InterPro" id="IPR003752">
    <property type="entry name" value="DiS_bond_form_DsbB/BdbC"/>
</dbReference>
<dbReference type="PIRSF" id="PIRSF033913">
    <property type="entry name" value="S-S_format_DsbB"/>
    <property type="match status" value="1"/>
</dbReference>
<dbReference type="InterPro" id="IPR024199">
    <property type="entry name" value="Uncharacterised_DsbB"/>
</dbReference>
<keyword evidence="4 6" id="KW-1133">Transmembrane helix</keyword>
<dbReference type="Pfam" id="PF02600">
    <property type="entry name" value="DsbB"/>
    <property type="match status" value="1"/>
</dbReference>
<dbReference type="STRING" id="33990.A3306_04870"/>
<dbReference type="GO" id="GO:0015035">
    <property type="term" value="F:protein-disulfide reductase activity"/>
    <property type="evidence" value="ECO:0007669"/>
    <property type="project" value="InterPro"/>
</dbReference>
<keyword evidence="5 6" id="KW-0472">Membrane</keyword>
<dbReference type="PANTHER" id="PTHR36570">
    <property type="entry name" value="DISULFIDE BOND FORMATION PROTEIN B"/>
    <property type="match status" value="1"/>
</dbReference>
<name>A0A0F3QG71_RICBE</name>
<keyword evidence="3 6" id="KW-0812">Transmembrane</keyword>
<dbReference type="Proteomes" id="UP000033689">
    <property type="component" value="Unassembled WGS sequence"/>
</dbReference>
<reference evidence="7 8" key="1">
    <citation type="submission" date="2015-02" db="EMBL/GenBank/DDBJ databases">
        <title>Genome Sequencing of Rickettsiales.</title>
        <authorList>
            <person name="Daugherty S.C."/>
            <person name="Su Q."/>
            <person name="Abolude K."/>
            <person name="Beier-Sexton M."/>
            <person name="Carlyon J.A."/>
            <person name="Carter R."/>
            <person name="Day N.P."/>
            <person name="Dumler S.J."/>
            <person name="Dyachenko V."/>
            <person name="Godinez A."/>
            <person name="Kurtti T.J."/>
            <person name="Lichay M."/>
            <person name="Mullins K.E."/>
            <person name="Ott S."/>
            <person name="Pappas-Brown V."/>
            <person name="Paris D.H."/>
            <person name="Patel P."/>
            <person name="Richards A.L."/>
            <person name="Sadzewicz L."/>
            <person name="Sears K."/>
            <person name="Seidman D."/>
            <person name="Sengamalay N."/>
            <person name="Stenos J."/>
            <person name="Tallon L.J."/>
            <person name="Vincent G."/>
            <person name="Fraser C.M."/>
            <person name="Munderloh U."/>
            <person name="Dunning-Hotopp J.C."/>
        </authorList>
    </citation>
    <scope>NUCLEOTIDE SEQUENCE [LARGE SCALE GENOMIC DNA]</scope>
    <source>
        <strain evidence="7 8">RML Mogi</strain>
    </source>
</reference>
<organism evidence="7 8">
    <name type="scientific">Rickettsia bellii str. RML Mogi</name>
    <dbReference type="NCBI Taxonomy" id="1359194"/>
    <lineage>
        <taxon>Bacteria</taxon>
        <taxon>Pseudomonadati</taxon>
        <taxon>Pseudomonadota</taxon>
        <taxon>Alphaproteobacteria</taxon>
        <taxon>Rickettsiales</taxon>
        <taxon>Rickettsiaceae</taxon>
        <taxon>Rickettsieae</taxon>
        <taxon>Rickettsia</taxon>
        <taxon>belli group</taxon>
    </lineage>
</organism>
<dbReference type="AlphaFoldDB" id="A0A0F3QG71"/>
<evidence type="ECO:0000313" key="7">
    <source>
        <dbReference type="EMBL" id="KJV91560.1"/>
    </source>
</evidence>
<dbReference type="SUPFAM" id="SSF158442">
    <property type="entry name" value="DsbB-like"/>
    <property type="match status" value="1"/>
</dbReference>
<evidence type="ECO:0000256" key="3">
    <source>
        <dbReference type="ARBA" id="ARBA00022692"/>
    </source>
</evidence>
<comment type="subcellular location">
    <subcellularLocation>
        <location evidence="1">Cell membrane</location>
        <topology evidence="1">Multi-pass membrane protein</topology>
    </subcellularLocation>
</comment>
<gene>
    <name evidence="7" type="ORF">RBEMOGI_0166</name>
</gene>
<sequence>MPFNTIINYIRKDSYKMLHIGLIAISITALATAYFAEYILRYAPCPLCVYERFPYLTLIKICLTALIIRQLSKYTLVFIFLTLLSSCILSTYHSMVERGIVQPSSLCSSMIRFPKGLSIEHIRQMLYSQPITSCTKPAIKLLGISMTEYNLLLNLGLLIGLLIVWLYPKESSL</sequence>
<dbReference type="GO" id="GO:0005886">
    <property type="term" value="C:plasma membrane"/>
    <property type="evidence" value="ECO:0007669"/>
    <property type="project" value="UniProtKB-SubCell"/>
</dbReference>
<keyword evidence="2" id="KW-1003">Cell membrane</keyword>
<dbReference type="InterPro" id="IPR050183">
    <property type="entry name" value="DsbB"/>
</dbReference>
<feature type="transmembrane region" description="Helical" evidence="6">
    <location>
        <begin position="20"/>
        <end position="40"/>
    </location>
</feature>